<dbReference type="InterPro" id="IPR036291">
    <property type="entry name" value="NAD(P)-bd_dom_sf"/>
</dbReference>
<feature type="domain" description="Gfo/Idh/MocA-like oxidoreductase N-terminal" evidence="1">
    <location>
        <begin position="9"/>
        <end position="124"/>
    </location>
</feature>
<dbReference type="Pfam" id="PF01408">
    <property type="entry name" value="GFO_IDH_MocA"/>
    <property type="match status" value="1"/>
</dbReference>
<dbReference type="Gene3D" id="3.40.50.720">
    <property type="entry name" value="NAD(P)-binding Rossmann-like Domain"/>
    <property type="match status" value="1"/>
</dbReference>
<evidence type="ECO:0000313" key="3">
    <source>
        <dbReference type="EMBL" id="AMO38487.1"/>
    </source>
</evidence>
<dbReference type="Pfam" id="PF22725">
    <property type="entry name" value="GFO_IDH_MocA_C3"/>
    <property type="match status" value="1"/>
</dbReference>
<evidence type="ECO:0000259" key="2">
    <source>
        <dbReference type="Pfam" id="PF22725"/>
    </source>
</evidence>
<evidence type="ECO:0000259" key="1">
    <source>
        <dbReference type="Pfam" id="PF01408"/>
    </source>
</evidence>
<evidence type="ECO:0000313" key="4">
    <source>
        <dbReference type="Proteomes" id="UP000036902"/>
    </source>
</evidence>
<proteinExistence type="predicted"/>
<dbReference type="RefSeq" id="WP_048707882.1">
    <property type="nucleotide sequence ID" value="NZ_CP014646.1"/>
</dbReference>
<dbReference type="AlphaFoldDB" id="A0A127K964"/>
<dbReference type="SUPFAM" id="SSF51735">
    <property type="entry name" value="NAD(P)-binding Rossmann-fold domains"/>
    <property type="match status" value="1"/>
</dbReference>
<organism evidence="3 4">
    <name type="scientific">Thauera humireducens</name>
    <dbReference type="NCBI Taxonomy" id="1134435"/>
    <lineage>
        <taxon>Bacteria</taxon>
        <taxon>Pseudomonadati</taxon>
        <taxon>Pseudomonadota</taxon>
        <taxon>Betaproteobacteria</taxon>
        <taxon>Rhodocyclales</taxon>
        <taxon>Zoogloeaceae</taxon>
        <taxon>Thauera</taxon>
    </lineage>
</organism>
<reference evidence="4" key="1">
    <citation type="submission" date="2016-03" db="EMBL/GenBank/DDBJ databases">
        <authorList>
            <person name="Ma C."/>
            <person name="Zhou S."/>
            <person name="Yang G."/>
        </authorList>
    </citation>
    <scope>NUCLEOTIDE SEQUENCE [LARGE SCALE GENOMIC DNA]</scope>
    <source>
        <strain evidence="4">SgZ-1</strain>
    </source>
</reference>
<name>A0A127K964_9RHOO</name>
<keyword evidence="4" id="KW-1185">Reference proteome</keyword>
<dbReference type="EMBL" id="CP014646">
    <property type="protein sequence ID" value="AMO38487.1"/>
    <property type="molecule type" value="Genomic_DNA"/>
</dbReference>
<dbReference type="KEGG" id="thu:AC731_016985"/>
<dbReference type="Proteomes" id="UP000036902">
    <property type="component" value="Chromosome"/>
</dbReference>
<dbReference type="InterPro" id="IPR051450">
    <property type="entry name" value="Gfo/Idh/MocA_Oxidoreductases"/>
</dbReference>
<dbReference type="InterPro" id="IPR000683">
    <property type="entry name" value="Gfo/Idh/MocA-like_OxRdtase_N"/>
</dbReference>
<dbReference type="Gene3D" id="3.30.360.10">
    <property type="entry name" value="Dihydrodipicolinate Reductase, domain 2"/>
    <property type="match status" value="1"/>
</dbReference>
<dbReference type="PANTHER" id="PTHR43377:SF8">
    <property type="entry name" value="BLR3664 PROTEIN"/>
    <property type="match status" value="1"/>
</dbReference>
<accession>A0A127K964</accession>
<protein>
    <submittedName>
        <fullName evidence="3">Oxidoreductase</fullName>
    </submittedName>
</protein>
<dbReference type="STRING" id="1134435.AC731_016985"/>
<dbReference type="SUPFAM" id="SSF55347">
    <property type="entry name" value="Glyceraldehyde-3-phosphate dehydrogenase-like, C-terminal domain"/>
    <property type="match status" value="1"/>
</dbReference>
<gene>
    <name evidence="3" type="ORF">AC731_016985</name>
</gene>
<dbReference type="GO" id="GO:0000166">
    <property type="term" value="F:nucleotide binding"/>
    <property type="evidence" value="ECO:0007669"/>
    <property type="project" value="InterPro"/>
</dbReference>
<feature type="domain" description="GFO/IDH/MocA-like oxidoreductase" evidence="2">
    <location>
        <begin position="133"/>
        <end position="267"/>
    </location>
</feature>
<dbReference type="PANTHER" id="PTHR43377">
    <property type="entry name" value="BILIVERDIN REDUCTASE A"/>
    <property type="match status" value="1"/>
</dbReference>
<dbReference type="InterPro" id="IPR055170">
    <property type="entry name" value="GFO_IDH_MocA-like_dom"/>
</dbReference>
<sequence length="350" mass="38180">MHTSHSTPLRIALIGAGIMGRQHVGTMKRVPDVELVAVVDPFTRSLADEEGVAAFTDARTMLSVVKPDAALIVNPNDLHVPTALDCIAAGVPALLEKPVATSLDDARRLIAALRDSPTPILVGHHRRHNPVIARAKEVIDSGALGRPSLATALWQTKKPDAYYDMTWRREAGAGVILINLVHETDLLRHLYGEVVEVQAFTSNALRGFAVEDTATINFRFESGALASIVGSDAVASPWGWEKNLNEVPKFAKEYDQPCLLLSGTEGALSIPQLKLWRYDERADWEAPLSQQQIGYQADDPQVLQLRHFVRVARGEVAPLISVADAARTIAVVDAIHQAARERRAVTPTYP</sequence>